<evidence type="ECO:0000313" key="5">
    <source>
        <dbReference type="EMBL" id="CAG7703096.1"/>
    </source>
</evidence>
<dbReference type="AlphaFoldDB" id="A0A8J2JUS2"/>
<dbReference type="Proteomes" id="UP000708208">
    <property type="component" value="Unassembled WGS sequence"/>
</dbReference>
<keyword evidence="6" id="KW-1185">Reference proteome</keyword>
<reference evidence="5" key="1">
    <citation type="submission" date="2021-06" db="EMBL/GenBank/DDBJ databases">
        <authorList>
            <person name="Hodson N. C."/>
            <person name="Mongue J. A."/>
            <person name="Jaron S. K."/>
        </authorList>
    </citation>
    <scope>NUCLEOTIDE SEQUENCE</scope>
</reference>
<sequence length="460" mass="51447">MGFWTISSAVVILILSAVIDFNYGYNGIYTRPPFDADRRMFSQPPFSVNNFQDRKVPTVQDNYPGCSIPQLELGMNFNLDQCQHLNHHPVCSRRSFRAPIDWTGVISCTFRGRSIKYYSTCGSTGEWNPAFYSNCADLYRASGHTSKDEFSSKPNHTPTNIQELNSYNNSPGNFEVEEPCFKPKFPDDPRFVVTCKVPEAPDDNTPFCGADHHVKPGTRIIVDCRPPYVSRTGHPNIWICKNGKWSGSDGQIVCKTLLSSTIEEPQQEVQIPLPHPKSKPEDPLLLPQVKPGTSTQNFHQLKATPPPIKINHDPQRHGQVLNERIISHPSKNPIMDENLTVRLDKKPQVPARNSPSAPGPKIEIIRFGAKPTAPPPGNVTCPPLLHSSPGVRIECTFRNQFVQVSSCRDPLPIGSEARYSCEDFYETTAGIVNLYRKCREDGTWTGHGDQYGCVVQCGRS</sequence>
<evidence type="ECO:0000256" key="1">
    <source>
        <dbReference type="ARBA" id="ARBA00023157"/>
    </source>
</evidence>
<dbReference type="Pfam" id="PF00084">
    <property type="entry name" value="Sushi"/>
    <property type="match status" value="1"/>
</dbReference>
<keyword evidence="2" id="KW-0768">Sushi</keyword>
<proteinExistence type="predicted"/>
<protein>
    <recommendedName>
        <fullName evidence="7">Sushi domain-containing protein</fullName>
    </recommendedName>
</protein>
<evidence type="ECO:0000259" key="4">
    <source>
        <dbReference type="PROSITE" id="PS50923"/>
    </source>
</evidence>
<dbReference type="GO" id="GO:0004930">
    <property type="term" value="F:G protein-coupled receptor activity"/>
    <property type="evidence" value="ECO:0007669"/>
    <property type="project" value="InterPro"/>
</dbReference>
<dbReference type="InterPro" id="IPR000436">
    <property type="entry name" value="Sushi_SCR_CCP_dom"/>
</dbReference>
<dbReference type="EMBL" id="CAJVCH010027838">
    <property type="protein sequence ID" value="CAG7703096.1"/>
    <property type="molecule type" value="Genomic_DNA"/>
</dbReference>
<accession>A0A8J2JUS2</accession>
<feature type="domain" description="G-protein coupled receptors family 2 profile 1" evidence="3">
    <location>
        <begin position="380"/>
        <end position="460"/>
    </location>
</feature>
<evidence type="ECO:0000259" key="3">
    <source>
        <dbReference type="PROSITE" id="PS50227"/>
    </source>
</evidence>
<dbReference type="GO" id="GO:0016020">
    <property type="term" value="C:membrane"/>
    <property type="evidence" value="ECO:0007669"/>
    <property type="project" value="InterPro"/>
</dbReference>
<name>A0A8J2JUS2_9HEXA</name>
<gene>
    <name evidence="5" type="ORF">AFUS01_LOCUS4468</name>
</gene>
<dbReference type="PROSITE" id="PS50227">
    <property type="entry name" value="G_PROTEIN_RECEP_F2_3"/>
    <property type="match status" value="1"/>
</dbReference>
<feature type="non-terminal residue" evidence="5">
    <location>
        <position position="460"/>
    </location>
</feature>
<evidence type="ECO:0008006" key="7">
    <source>
        <dbReference type="Google" id="ProtNLM"/>
    </source>
</evidence>
<dbReference type="PROSITE" id="PS50923">
    <property type="entry name" value="SUSHI"/>
    <property type="match status" value="2"/>
</dbReference>
<evidence type="ECO:0000256" key="2">
    <source>
        <dbReference type="PROSITE-ProRule" id="PRU00302"/>
    </source>
</evidence>
<organism evidence="5 6">
    <name type="scientific">Allacma fusca</name>
    <dbReference type="NCBI Taxonomy" id="39272"/>
    <lineage>
        <taxon>Eukaryota</taxon>
        <taxon>Metazoa</taxon>
        <taxon>Ecdysozoa</taxon>
        <taxon>Arthropoda</taxon>
        <taxon>Hexapoda</taxon>
        <taxon>Collembola</taxon>
        <taxon>Symphypleona</taxon>
        <taxon>Sminthuridae</taxon>
        <taxon>Allacma</taxon>
    </lineage>
</organism>
<dbReference type="InterPro" id="IPR001879">
    <property type="entry name" value="GPCR_2_extracellular_dom"/>
</dbReference>
<evidence type="ECO:0000313" key="6">
    <source>
        <dbReference type="Proteomes" id="UP000708208"/>
    </source>
</evidence>
<feature type="disulfide bond" evidence="2">
    <location>
        <begin position="395"/>
        <end position="438"/>
    </location>
</feature>
<keyword evidence="1 2" id="KW-1015">Disulfide bond</keyword>
<feature type="domain" description="Sushi" evidence="4">
    <location>
        <begin position="393"/>
        <end position="455"/>
    </location>
</feature>
<feature type="domain" description="Sushi" evidence="4">
    <location>
        <begin position="193"/>
        <end position="256"/>
    </location>
</feature>
<comment type="caution">
    <text evidence="5">The sequence shown here is derived from an EMBL/GenBank/DDBJ whole genome shotgun (WGS) entry which is preliminary data.</text>
</comment>
<comment type="caution">
    <text evidence="2">Lacks conserved residue(s) required for the propagation of feature annotation.</text>
</comment>